<feature type="compositionally biased region" description="Polar residues" evidence="5">
    <location>
        <begin position="891"/>
        <end position="911"/>
    </location>
</feature>
<name>A0AA39XD42_9PEZI</name>
<keyword evidence="2 4" id="KW-0863">Zinc-finger</keyword>
<evidence type="ECO:0000313" key="9">
    <source>
        <dbReference type="Proteomes" id="UP001175000"/>
    </source>
</evidence>
<dbReference type="PROSITE" id="PS50222">
    <property type="entry name" value="EF_HAND_2"/>
    <property type="match status" value="1"/>
</dbReference>
<proteinExistence type="predicted"/>
<accession>A0AA39XD42</accession>
<evidence type="ECO:0000256" key="5">
    <source>
        <dbReference type="SAM" id="MobiDB-lite"/>
    </source>
</evidence>
<keyword evidence="3" id="KW-0862">Zinc</keyword>
<organism evidence="8 9">
    <name type="scientific">Immersiella caudata</name>
    <dbReference type="NCBI Taxonomy" id="314043"/>
    <lineage>
        <taxon>Eukaryota</taxon>
        <taxon>Fungi</taxon>
        <taxon>Dikarya</taxon>
        <taxon>Ascomycota</taxon>
        <taxon>Pezizomycotina</taxon>
        <taxon>Sordariomycetes</taxon>
        <taxon>Sordariomycetidae</taxon>
        <taxon>Sordariales</taxon>
        <taxon>Lasiosphaeriaceae</taxon>
        <taxon>Immersiella</taxon>
    </lineage>
</organism>
<protein>
    <recommendedName>
        <fullName evidence="10">E3 ubiquitin-protein ligase HERC2</fullName>
    </recommendedName>
</protein>
<feature type="domain" description="ZZ-type" evidence="6">
    <location>
        <begin position="170"/>
        <end position="222"/>
    </location>
</feature>
<dbReference type="InterPro" id="IPR000433">
    <property type="entry name" value="Znf_ZZ"/>
</dbReference>
<feature type="region of interest" description="Disordered" evidence="5">
    <location>
        <begin position="532"/>
        <end position="619"/>
    </location>
</feature>
<feature type="compositionally biased region" description="Basic and acidic residues" evidence="5">
    <location>
        <begin position="832"/>
        <end position="841"/>
    </location>
</feature>
<dbReference type="Pfam" id="PF00569">
    <property type="entry name" value="ZZ"/>
    <property type="match status" value="1"/>
</dbReference>
<comment type="caution">
    <text evidence="8">The sequence shown here is derived from an EMBL/GenBank/DDBJ whole genome shotgun (WGS) entry which is preliminary data.</text>
</comment>
<dbReference type="PANTHER" id="PTHR20930">
    <property type="entry name" value="OVARIAN CARCINOMA ANTIGEN CA125-RELATED"/>
    <property type="match status" value="1"/>
</dbReference>
<dbReference type="CDD" id="cd00051">
    <property type="entry name" value="EFh"/>
    <property type="match status" value="1"/>
</dbReference>
<dbReference type="PROSITE" id="PS50135">
    <property type="entry name" value="ZF_ZZ_2"/>
    <property type="match status" value="1"/>
</dbReference>
<evidence type="ECO:0000313" key="8">
    <source>
        <dbReference type="EMBL" id="KAK0631739.1"/>
    </source>
</evidence>
<dbReference type="InterPro" id="IPR043145">
    <property type="entry name" value="Znf_ZZ_sf"/>
</dbReference>
<evidence type="ECO:0000259" key="7">
    <source>
        <dbReference type="PROSITE" id="PS50222"/>
    </source>
</evidence>
<dbReference type="EMBL" id="JAULSU010000001">
    <property type="protein sequence ID" value="KAK0631739.1"/>
    <property type="molecule type" value="Genomic_DNA"/>
</dbReference>
<evidence type="ECO:0000256" key="3">
    <source>
        <dbReference type="ARBA" id="ARBA00022833"/>
    </source>
</evidence>
<evidence type="ECO:0000259" key="6">
    <source>
        <dbReference type="PROSITE" id="PS50135"/>
    </source>
</evidence>
<evidence type="ECO:0000256" key="4">
    <source>
        <dbReference type="PROSITE-ProRule" id="PRU00228"/>
    </source>
</evidence>
<gene>
    <name evidence="8" type="ORF">B0T14DRAFT_502293</name>
</gene>
<dbReference type="GO" id="GO:0008270">
    <property type="term" value="F:zinc ion binding"/>
    <property type="evidence" value="ECO:0007669"/>
    <property type="project" value="UniProtKB-KW"/>
</dbReference>
<dbReference type="Gene3D" id="1.10.238.10">
    <property type="entry name" value="EF-hand"/>
    <property type="match status" value="1"/>
</dbReference>
<feature type="region of interest" description="Disordered" evidence="5">
    <location>
        <begin position="821"/>
        <end position="922"/>
    </location>
</feature>
<dbReference type="InterPro" id="IPR002048">
    <property type="entry name" value="EF_hand_dom"/>
</dbReference>
<dbReference type="GO" id="GO:0005509">
    <property type="term" value="F:calcium ion binding"/>
    <property type="evidence" value="ECO:0007669"/>
    <property type="project" value="InterPro"/>
</dbReference>
<dbReference type="PANTHER" id="PTHR20930:SF0">
    <property type="entry name" value="PROTEIN ILRUN"/>
    <property type="match status" value="1"/>
</dbReference>
<evidence type="ECO:0008006" key="10">
    <source>
        <dbReference type="Google" id="ProtNLM"/>
    </source>
</evidence>
<dbReference type="SUPFAM" id="SSF57850">
    <property type="entry name" value="RING/U-box"/>
    <property type="match status" value="1"/>
</dbReference>
<dbReference type="SMART" id="SM00054">
    <property type="entry name" value="EFh"/>
    <property type="match status" value="2"/>
</dbReference>
<feature type="compositionally biased region" description="Basic and acidic residues" evidence="5">
    <location>
        <begin position="687"/>
        <end position="703"/>
    </location>
</feature>
<feature type="compositionally biased region" description="Basic and acidic residues" evidence="5">
    <location>
        <begin position="579"/>
        <end position="612"/>
    </location>
</feature>
<dbReference type="SUPFAM" id="SSF47473">
    <property type="entry name" value="EF-hand"/>
    <property type="match status" value="1"/>
</dbReference>
<dbReference type="PROSITE" id="PS01357">
    <property type="entry name" value="ZF_ZZ_1"/>
    <property type="match status" value="1"/>
</dbReference>
<keyword evidence="1" id="KW-0479">Metal-binding</keyword>
<reference evidence="8" key="1">
    <citation type="submission" date="2023-06" db="EMBL/GenBank/DDBJ databases">
        <title>Genome-scale phylogeny and comparative genomics of the fungal order Sordariales.</title>
        <authorList>
            <consortium name="Lawrence Berkeley National Laboratory"/>
            <person name="Hensen N."/>
            <person name="Bonometti L."/>
            <person name="Westerberg I."/>
            <person name="Brannstrom I.O."/>
            <person name="Guillou S."/>
            <person name="Cros-Aarteil S."/>
            <person name="Calhoun S."/>
            <person name="Haridas S."/>
            <person name="Kuo A."/>
            <person name="Mondo S."/>
            <person name="Pangilinan J."/>
            <person name="Riley R."/>
            <person name="Labutti K."/>
            <person name="Andreopoulos B."/>
            <person name="Lipzen A."/>
            <person name="Chen C."/>
            <person name="Yanf M."/>
            <person name="Daum C."/>
            <person name="Ng V."/>
            <person name="Clum A."/>
            <person name="Steindorff A."/>
            <person name="Ohm R."/>
            <person name="Martin F."/>
            <person name="Silar P."/>
            <person name="Natvig D."/>
            <person name="Lalanne C."/>
            <person name="Gautier V."/>
            <person name="Ament-Velasquez S.L."/>
            <person name="Kruys A."/>
            <person name="Hutchinson M.I."/>
            <person name="Powell A.J."/>
            <person name="Barry K."/>
            <person name="Miller A.N."/>
            <person name="Grigoriev I.V."/>
            <person name="Debuchy R."/>
            <person name="Gladieux P."/>
            <person name="Thoren M.H."/>
            <person name="Johannesson H."/>
        </authorList>
    </citation>
    <scope>NUCLEOTIDE SEQUENCE</scope>
    <source>
        <strain evidence="8">CBS 606.72</strain>
    </source>
</reference>
<feature type="region of interest" description="Disordered" evidence="5">
    <location>
        <begin position="663"/>
        <end position="716"/>
    </location>
</feature>
<sequence>MDNMSNAAASTLTRQRVGIAMLSFAAAASIGYACFQAYLESQALHDPARTLRRSNAVRHRRGSAPDTQHHHHHHHEHELDHDHGHGHDHDHERAESEGSWTSQDDPPADENRLDHTTLRPVTDGETVADDHPMQDDWFNEPLNFQRTGQNIVSLLFRVSEDNARRNAYVHRGCQCNACGIAPIRGIRYRCANCADFDLCETCESQGLHYKTHVFYKIKIPAPRLGPRHMQPVWYPGDPESCVRNLPKNLITRLSKETGFERPELDALWEQWTFMANTEWREDPDDLCLAMDRQTFEQYLVPSSGNMRAAPNLMQSRIFSFYDTNNDGLVSFPEFLHATSFRKRKDRLRRVFDGYDVDRDGFVDRRDCLRLFRAYYVMFRQMHRDMVDGLDEQVMSSPEAKQLITSRQPLSSLFGREGGFPYADPNRPMEGKVINSNTGDVIISDGSGNAVKEGGLDTADRQTLLASLFTTPARVIDTLFSSTPDNQLSPGDITDPRYLNALLNPPTRVDELPALMIGESRGQEFFVVLNENPAQEESSEGPEDDSGDNSHRSGQGQISGLNAVAGTAEDQPEASGSQDQSRRLRDSDATPHEAARAEATDQARTSLRLDRRLRSSHRRSKAFAQRKLLDRWLKRQFYLDEEEGAVAPEGFNEEEDILESLNGVAESSKSAPRVPPPVTRSRSSSKVRFAEDADDYETRSERSTSSRVIPERWGGMDIPDAERDAGKEVFYQVMQQAFNEILDLLFKAKEDMAVEAAQTKEVRQKHCALFESIDLNSLDSPASGDPWAPDPSSAGSEKAHEEPTLPELLAISGYTIDESARAGDEAMEAENAGPKDKGKSVEEAPAPSVGSDWSVASPEDDVYRDPTMPQFRPNSTSGSDATSAKQEDNQETPKAQATSSKGKSVQTANGVATASKKEGTSSPIPLATLVKWKRIDLAEQEAKARGGWGRLNYEEFERLYRREERSGGRLDYLGTWIDFCIPYH</sequence>
<keyword evidence="9" id="KW-1185">Reference proteome</keyword>
<evidence type="ECO:0000256" key="2">
    <source>
        <dbReference type="ARBA" id="ARBA00022771"/>
    </source>
</evidence>
<dbReference type="CDD" id="cd02340">
    <property type="entry name" value="ZZ_NBR1_like"/>
    <property type="match status" value="1"/>
</dbReference>
<dbReference type="Proteomes" id="UP001175000">
    <property type="component" value="Unassembled WGS sequence"/>
</dbReference>
<dbReference type="AlphaFoldDB" id="A0AA39XD42"/>
<dbReference type="SMART" id="SM00291">
    <property type="entry name" value="ZnF_ZZ"/>
    <property type="match status" value="1"/>
</dbReference>
<dbReference type="InterPro" id="IPR011992">
    <property type="entry name" value="EF-hand-dom_pair"/>
</dbReference>
<dbReference type="Gene3D" id="3.30.60.90">
    <property type="match status" value="1"/>
</dbReference>
<feature type="compositionally biased region" description="Polar residues" evidence="5">
    <location>
        <begin position="871"/>
        <end position="883"/>
    </location>
</feature>
<feature type="region of interest" description="Disordered" evidence="5">
    <location>
        <begin position="54"/>
        <end position="134"/>
    </location>
</feature>
<feature type="region of interest" description="Disordered" evidence="5">
    <location>
        <begin position="777"/>
        <end position="809"/>
    </location>
</feature>
<feature type="compositionally biased region" description="Acidic residues" evidence="5">
    <location>
        <begin position="536"/>
        <end position="546"/>
    </location>
</feature>
<feature type="compositionally biased region" description="Basic and acidic residues" evidence="5">
    <location>
        <begin position="76"/>
        <end position="96"/>
    </location>
</feature>
<feature type="domain" description="EF-hand" evidence="7">
    <location>
        <begin position="342"/>
        <end position="377"/>
    </location>
</feature>
<evidence type="ECO:0000256" key="1">
    <source>
        <dbReference type="ARBA" id="ARBA00022723"/>
    </source>
</evidence>